<name>A0A0E9UX60_ANGAN</name>
<accession>A0A0E9UX60</accession>
<keyword evidence="1" id="KW-1133">Transmembrane helix</keyword>
<organism evidence="2">
    <name type="scientific">Anguilla anguilla</name>
    <name type="common">European freshwater eel</name>
    <name type="synonym">Muraena anguilla</name>
    <dbReference type="NCBI Taxonomy" id="7936"/>
    <lineage>
        <taxon>Eukaryota</taxon>
        <taxon>Metazoa</taxon>
        <taxon>Chordata</taxon>
        <taxon>Craniata</taxon>
        <taxon>Vertebrata</taxon>
        <taxon>Euteleostomi</taxon>
        <taxon>Actinopterygii</taxon>
        <taxon>Neopterygii</taxon>
        <taxon>Teleostei</taxon>
        <taxon>Anguilliformes</taxon>
        <taxon>Anguillidae</taxon>
        <taxon>Anguilla</taxon>
    </lineage>
</organism>
<reference evidence="2" key="2">
    <citation type="journal article" date="2015" name="Fish Shellfish Immunol.">
        <title>Early steps in the European eel (Anguilla anguilla)-Vibrio vulnificus interaction in the gills: Role of the RtxA13 toxin.</title>
        <authorList>
            <person name="Callol A."/>
            <person name="Pajuelo D."/>
            <person name="Ebbesson L."/>
            <person name="Teles M."/>
            <person name="MacKenzie S."/>
            <person name="Amaro C."/>
        </authorList>
    </citation>
    <scope>NUCLEOTIDE SEQUENCE</scope>
</reference>
<reference evidence="2" key="1">
    <citation type="submission" date="2014-11" db="EMBL/GenBank/DDBJ databases">
        <authorList>
            <person name="Amaro Gonzalez C."/>
        </authorList>
    </citation>
    <scope>NUCLEOTIDE SEQUENCE</scope>
</reference>
<protein>
    <submittedName>
        <fullName evidence="2">Uncharacterized protein</fullName>
    </submittedName>
</protein>
<dbReference type="EMBL" id="GBXM01038180">
    <property type="protein sequence ID" value="JAH70397.1"/>
    <property type="molecule type" value="Transcribed_RNA"/>
</dbReference>
<feature type="transmembrane region" description="Helical" evidence="1">
    <location>
        <begin position="21"/>
        <end position="41"/>
    </location>
</feature>
<keyword evidence="1" id="KW-0472">Membrane</keyword>
<evidence type="ECO:0000256" key="1">
    <source>
        <dbReference type="SAM" id="Phobius"/>
    </source>
</evidence>
<keyword evidence="1" id="KW-0812">Transmembrane</keyword>
<dbReference type="AlphaFoldDB" id="A0A0E9UX60"/>
<sequence>MYNRSNSVLKTPCLELARTLCVNRILILSAFSFVCECIWYTPSP</sequence>
<evidence type="ECO:0000313" key="2">
    <source>
        <dbReference type="EMBL" id="JAH70397.1"/>
    </source>
</evidence>
<proteinExistence type="predicted"/>